<dbReference type="GO" id="GO:0006878">
    <property type="term" value="P:intracellular copper ion homeostasis"/>
    <property type="evidence" value="ECO:0007669"/>
    <property type="project" value="InterPro"/>
</dbReference>
<evidence type="ECO:0000313" key="2">
    <source>
        <dbReference type="Proteomes" id="UP000028643"/>
    </source>
</evidence>
<dbReference type="PATRIC" id="fig|317.174.peg.248"/>
<dbReference type="EMBL" id="JPQT01000021">
    <property type="protein sequence ID" value="KFE55912.1"/>
    <property type="molecule type" value="Genomic_DNA"/>
</dbReference>
<proteinExistence type="predicted"/>
<organism evidence="1 2">
    <name type="scientific">Pseudomonas syringae</name>
    <dbReference type="NCBI Taxonomy" id="317"/>
    <lineage>
        <taxon>Bacteria</taxon>
        <taxon>Pseudomonadati</taxon>
        <taxon>Pseudomonadota</taxon>
        <taxon>Gammaproteobacteria</taxon>
        <taxon>Pseudomonadales</taxon>
        <taxon>Pseudomonadaceae</taxon>
        <taxon>Pseudomonas</taxon>
    </lineage>
</organism>
<dbReference type="AlphaFoldDB" id="A0A085VKE9"/>
<comment type="caution">
    <text evidence="1">The sequence shown here is derived from an EMBL/GenBank/DDBJ whole genome shotgun (WGS) entry which is preliminary data.</text>
</comment>
<dbReference type="InterPro" id="IPR007939">
    <property type="entry name" value="Cu-R_B_prcur"/>
</dbReference>
<dbReference type="RefSeq" id="WP_047571896.1">
    <property type="nucleotide sequence ID" value="NZ_JPQT01000021.1"/>
</dbReference>
<protein>
    <submittedName>
        <fullName evidence="1">Copper resistance protein CopB</fullName>
    </submittedName>
</protein>
<dbReference type="GO" id="GO:0005507">
    <property type="term" value="F:copper ion binding"/>
    <property type="evidence" value="ECO:0007669"/>
    <property type="project" value="InterPro"/>
</dbReference>
<name>A0A085VKE9_PSESX</name>
<sequence length="296" mass="32841">MNIEQSAKSVFVSLAILGVGVTPFSLVYAQTEPMQGMDHSQMQGMDDGQLQGMKPAASQESRTPIPALTNADRAAVFESQAGHQMHDDAINSFFLIDQLEWQDADAGSTLSWEANGWIGGDTDRLLLRTEGERTNGVTESAELQALWGHAISPWWDVVSGVRQDFKPGTPQTWAALGLQGMALYNLETQATAYLGEGGQTALRLKVDYDILLTNRLILQPTAEMNLYGKNDLQRATGSGLSDTEFGLRMRYEIRPEFAPYIGVTWNRSYGKTADYAREEDEERSEARFVAGVRMWF</sequence>
<accession>A0A085VKE9</accession>
<dbReference type="GO" id="GO:0009279">
    <property type="term" value="C:cell outer membrane"/>
    <property type="evidence" value="ECO:0007669"/>
    <property type="project" value="InterPro"/>
</dbReference>
<dbReference type="Pfam" id="PF05275">
    <property type="entry name" value="CopB"/>
    <property type="match status" value="1"/>
</dbReference>
<reference evidence="1 2" key="1">
    <citation type="submission" date="2014-07" db="EMBL/GenBank/DDBJ databases">
        <title>Draft Genome Sequences of Environmental Pseudomonas syringae strains.</title>
        <authorList>
            <person name="Baltrus D.A."/>
            <person name="Berge O."/>
            <person name="Morris C."/>
        </authorList>
    </citation>
    <scope>NUCLEOTIDE SEQUENCE [LARGE SCALE GENOMIC DNA]</scope>
    <source>
        <strain evidence="1 2">CEB003</strain>
    </source>
</reference>
<evidence type="ECO:0000313" key="1">
    <source>
        <dbReference type="EMBL" id="KFE55912.1"/>
    </source>
</evidence>
<dbReference type="SUPFAM" id="SSF56935">
    <property type="entry name" value="Porins"/>
    <property type="match status" value="1"/>
</dbReference>
<dbReference type="Proteomes" id="UP000028643">
    <property type="component" value="Unassembled WGS sequence"/>
</dbReference>
<gene>
    <name evidence="1" type="ORF">IV02_01210</name>
</gene>